<keyword evidence="1" id="KW-0732">Signal</keyword>
<evidence type="ECO:0000256" key="1">
    <source>
        <dbReference type="SAM" id="SignalP"/>
    </source>
</evidence>
<dbReference type="InterPro" id="IPR021747">
    <property type="entry name" value="DUF3313"/>
</dbReference>
<evidence type="ECO:0000313" key="3">
    <source>
        <dbReference type="Proteomes" id="UP000253720"/>
    </source>
</evidence>
<evidence type="ECO:0000313" key="2">
    <source>
        <dbReference type="EMBL" id="AXI61569.1"/>
    </source>
</evidence>
<dbReference type="EMBL" id="CP029608">
    <property type="protein sequence ID" value="AXI61569.1"/>
    <property type="molecule type" value="Genomic_DNA"/>
</dbReference>
<feature type="signal peptide" evidence="1">
    <location>
        <begin position="1"/>
        <end position="21"/>
    </location>
</feature>
<protein>
    <submittedName>
        <fullName evidence="2">DUF3313 domain-containing protein</fullName>
    </submittedName>
</protein>
<name>A0A345RQK3_9PSED</name>
<feature type="chain" id="PRO_5016749228" evidence="1">
    <location>
        <begin position="22"/>
        <end position="226"/>
    </location>
</feature>
<proteinExistence type="predicted"/>
<reference evidence="2 3" key="1">
    <citation type="submission" date="2018-05" db="EMBL/GenBank/DDBJ databases">
        <title>Complete genome sequence of Pseudomonas kribbensis 46-2(T).</title>
        <authorList>
            <person name="Jeong H."/>
            <person name="Lee S.-G."/>
            <person name="Rha E."/>
            <person name="Kim H."/>
        </authorList>
    </citation>
    <scope>NUCLEOTIDE SEQUENCE [LARGE SCALE GENOMIC DNA]</scope>
    <source>
        <strain evidence="2 3">46-2</strain>
    </source>
</reference>
<dbReference type="AlphaFoldDB" id="A0A345RQK3"/>
<dbReference type="Proteomes" id="UP000253720">
    <property type="component" value="Chromosome"/>
</dbReference>
<dbReference type="Pfam" id="PF11769">
    <property type="entry name" value="DUF3313"/>
    <property type="match status" value="1"/>
</dbReference>
<gene>
    <name evidence="2" type="ORF">DLD99_14175</name>
</gene>
<keyword evidence="3" id="KW-1185">Reference proteome</keyword>
<dbReference type="KEGG" id="pke:DLD99_14175"/>
<accession>A0A345RQK3</accession>
<organism evidence="2 3">
    <name type="scientific">Pseudomonas kribbensis</name>
    <dbReference type="NCBI Taxonomy" id="1628086"/>
    <lineage>
        <taxon>Bacteria</taxon>
        <taxon>Pseudomonadati</taxon>
        <taxon>Pseudomonadota</taxon>
        <taxon>Gammaproteobacteria</taxon>
        <taxon>Pseudomonadales</taxon>
        <taxon>Pseudomonadaceae</taxon>
        <taxon>Pseudomonas</taxon>
    </lineage>
</organism>
<dbReference type="RefSeq" id="WP_114882948.1">
    <property type="nucleotide sequence ID" value="NZ_CP029608.1"/>
</dbReference>
<sequence length="226" mass="24321">MRNRYSLVLLLAATLSLSACSSKKVEPDMYSGFLNDYSMLKEQQTPSGQTVLSWVSPALATGRYTRVYLAPSQFYPQVQPTGRIPQSTLSGVTRYYDAALRQELGKTLPLASGPGPNTLVVRPAITQVATSTQGLRYYEWLPITLVAAGVSTATGIRDQDSEIATEVSIEDGSTGEVVAKVVRKGTGVPLENDKQVMTAENVKGVLDGWASDLSQTCVAARKVTAR</sequence>
<dbReference type="PROSITE" id="PS51257">
    <property type="entry name" value="PROKAR_LIPOPROTEIN"/>
    <property type="match status" value="1"/>
</dbReference>